<feature type="chain" id="PRO_5041940106" description="PPM-type phosphatase domain-containing protein" evidence="1">
    <location>
        <begin position="19"/>
        <end position="856"/>
    </location>
</feature>
<dbReference type="InterPro" id="IPR001932">
    <property type="entry name" value="PPM-type_phosphatase-like_dom"/>
</dbReference>
<evidence type="ECO:0000259" key="2">
    <source>
        <dbReference type="PROSITE" id="PS51746"/>
    </source>
</evidence>
<evidence type="ECO:0000313" key="4">
    <source>
        <dbReference type="Proteomes" id="UP001291623"/>
    </source>
</evidence>
<feature type="domain" description="PPM-type phosphatase" evidence="2">
    <location>
        <begin position="653"/>
        <end position="853"/>
    </location>
</feature>
<protein>
    <recommendedName>
        <fullName evidence="2">PPM-type phosphatase domain-containing protein</fullName>
    </recommendedName>
</protein>
<gene>
    <name evidence="3" type="ORF">RND71_024233</name>
</gene>
<dbReference type="InterPro" id="IPR036457">
    <property type="entry name" value="PPM-type-like_dom_sf"/>
</dbReference>
<dbReference type="SMART" id="SM00331">
    <property type="entry name" value="PP2C_SIG"/>
    <property type="match status" value="1"/>
</dbReference>
<dbReference type="AlphaFoldDB" id="A0AAE1RQQ1"/>
<feature type="signal peptide" evidence="1">
    <location>
        <begin position="1"/>
        <end position="18"/>
    </location>
</feature>
<keyword evidence="1" id="KW-0732">Signal</keyword>
<evidence type="ECO:0000313" key="3">
    <source>
        <dbReference type="EMBL" id="KAK4355262.1"/>
    </source>
</evidence>
<dbReference type="InterPro" id="IPR039123">
    <property type="entry name" value="PPTC7"/>
</dbReference>
<name>A0AAE1RQQ1_9SOLA</name>
<evidence type="ECO:0000256" key="1">
    <source>
        <dbReference type="SAM" id="SignalP"/>
    </source>
</evidence>
<accession>A0AAE1RQQ1</accession>
<dbReference type="GO" id="GO:0004722">
    <property type="term" value="F:protein serine/threonine phosphatase activity"/>
    <property type="evidence" value="ECO:0007669"/>
    <property type="project" value="TreeGrafter"/>
</dbReference>
<comment type="caution">
    <text evidence="3">The sequence shown here is derived from an EMBL/GenBank/DDBJ whole genome shotgun (WGS) entry which is preliminary data.</text>
</comment>
<dbReference type="PANTHER" id="PTHR12320:SF47">
    <property type="entry name" value="PROTEIN PHOSPHATASE"/>
    <property type="match status" value="1"/>
</dbReference>
<dbReference type="EMBL" id="JAVYJV010000013">
    <property type="protein sequence ID" value="KAK4355262.1"/>
    <property type="molecule type" value="Genomic_DNA"/>
</dbReference>
<dbReference type="InterPro" id="IPR027951">
    <property type="entry name" value="Nepro_N"/>
</dbReference>
<dbReference type="Proteomes" id="UP001291623">
    <property type="component" value="Unassembled WGS sequence"/>
</dbReference>
<dbReference type="SUPFAM" id="SSF81606">
    <property type="entry name" value="PP2C-like"/>
    <property type="match status" value="2"/>
</dbReference>
<dbReference type="Pfam" id="PF14780">
    <property type="entry name" value="NEPRO_N"/>
    <property type="match status" value="1"/>
</dbReference>
<dbReference type="SMART" id="SM00332">
    <property type="entry name" value="PP2Cc"/>
    <property type="match status" value="1"/>
</dbReference>
<proteinExistence type="predicted"/>
<dbReference type="PROSITE" id="PS51746">
    <property type="entry name" value="PPM_2"/>
    <property type="match status" value="2"/>
</dbReference>
<keyword evidence="4" id="KW-1185">Reference proteome</keyword>
<dbReference type="CDD" id="cd00143">
    <property type="entry name" value="PP2Cc"/>
    <property type="match status" value="1"/>
</dbReference>
<sequence length="856" mass="94156">MMLMLPGFAVSLLSSTPSVPICLTLFAFGELLFDPAIMGSEMEIVEQRLNTFVGQLQTEFAILDRLVYKNKNQHRRCSYFHYLLKVRRDLRLLQPANLEEVLSSSFQVLFGKKPKQKVQLLERTLLLEGFVTSRDTFSIDTKKNMAICGSRTHIGYFVGNITARRLQNRRSNNFMLYQFFTTNVVKRSDLNPNKRFGLEGFRNLSQECFSSDTSKGTEQVVDVVDSSEEKIPLKLNSGSFYLPHPAKAKTGGEDAHFICTLTQAIGVADGVGGWADLGIDDGLYARELMSHSLAAIQEEPKGSIDLIRALEKAYVRTKAKCSSTACIVPLTDGGLYAVNLGDSGFMLVRNGSLVFKSPSQQHGFNFPYQLDCNNAGDSPSSAMVFKIVVAPGDVLIAGTDGLFDNLYDNDIRGVVIQAMEAGLGPQMTAQRITELAQQRAMDQTKSSPFSDGAREAGFEYHGGKLDDITVVVRRDLRLLQAANLEEVLSSSFQVLFGKRPKQKVQLLERTLLLEGFATSRDTFSIDTKKNMAICGSRTHIGYFVGNITARRLQNSLSVKSYSVSYNKRGFQNVNKANITLGNKGRSNNFMLYQFFTTNVAKRSELNPNKRFGLEGFCNLSQECFSSDTSKGTEQVVDVDSSEENIPLKINSGSFYLPHPAKAKTGGEDAHFICTRTQAIGVADGVGGWADLGIDDGLYARELMSHSLAAIQEEPKVNLGDSGFMLVRNGSVLFKSPSQQHGFNFPYQLDCNNAGDSPSSAMVFKIVFAPGDVLIAGTDGLFDNLYDNDISGVVIQAMEAGLGPQMTAQRIAELAQQRAMDQTKCSPFSDGVREAGFEYHGGKLDDITVVVYYVTSN</sequence>
<dbReference type="Gene3D" id="3.60.40.10">
    <property type="entry name" value="PPM-type phosphatase domain"/>
    <property type="match status" value="3"/>
</dbReference>
<reference evidence="3" key="1">
    <citation type="submission" date="2023-12" db="EMBL/GenBank/DDBJ databases">
        <title>Genome assembly of Anisodus tanguticus.</title>
        <authorList>
            <person name="Wang Y.-J."/>
        </authorList>
    </citation>
    <scope>NUCLEOTIDE SEQUENCE</scope>
    <source>
        <strain evidence="3">KB-2021</strain>
        <tissue evidence="3">Leaf</tissue>
    </source>
</reference>
<feature type="domain" description="PPM-type phosphatase" evidence="2">
    <location>
        <begin position="239"/>
        <end position="475"/>
    </location>
</feature>
<dbReference type="PANTHER" id="PTHR12320">
    <property type="entry name" value="PROTEIN PHOSPHATASE 2C"/>
    <property type="match status" value="1"/>
</dbReference>
<organism evidence="3 4">
    <name type="scientific">Anisodus tanguticus</name>
    <dbReference type="NCBI Taxonomy" id="243964"/>
    <lineage>
        <taxon>Eukaryota</taxon>
        <taxon>Viridiplantae</taxon>
        <taxon>Streptophyta</taxon>
        <taxon>Embryophyta</taxon>
        <taxon>Tracheophyta</taxon>
        <taxon>Spermatophyta</taxon>
        <taxon>Magnoliopsida</taxon>
        <taxon>eudicotyledons</taxon>
        <taxon>Gunneridae</taxon>
        <taxon>Pentapetalae</taxon>
        <taxon>asterids</taxon>
        <taxon>lamiids</taxon>
        <taxon>Solanales</taxon>
        <taxon>Solanaceae</taxon>
        <taxon>Solanoideae</taxon>
        <taxon>Hyoscyameae</taxon>
        <taxon>Anisodus</taxon>
    </lineage>
</organism>